<gene>
    <name evidence="2" type="ORF">BAE44_0000243</name>
</gene>
<organism evidence="2 3">
    <name type="scientific">Dichanthelium oligosanthes</name>
    <dbReference type="NCBI Taxonomy" id="888268"/>
    <lineage>
        <taxon>Eukaryota</taxon>
        <taxon>Viridiplantae</taxon>
        <taxon>Streptophyta</taxon>
        <taxon>Embryophyta</taxon>
        <taxon>Tracheophyta</taxon>
        <taxon>Spermatophyta</taxon>
        <taxon>Magnoliopsida</taxon>
        <taxon>Liliopsida</taxon>
        <taxon>Poales</taxon>
        <taxon>Poaceae</taxon>
        <taxon>PACMAD clade</taxon>
        <taxon>Panicoideae</taxon>
        <taxon>Panicodae</taxon>
        <taxon>Paniceae</taxon>
        <taxon>Dichantheliinae</taxon>
        <taxon>Dichanthelium</taxon>
    </lineage>
</organism>
<evidence type="ECO:0000313" key="3">
    <source>
        <dbReference type="Proteomes" id="UP000095767"/>
    </source>
</evidence>
<dbReference type="SUPFAM" id="SSF56801">
    <property type="entry name" value="Acetyl-CoA synthetase-like"/>
    <property type="match status" value="1"/>
</dbReference>
<comment type="caution">
    <text evidence="2">The sequence shown here is derived from an EMBL/GenBank/DDBJ whole genome shotgun (WGS) entry which is preliminary data.</text>
</comment>
<evidence type="ECO:0000256" key="1">
    <source>
        <dbReference type="SAM" id="MobiDB-lite"/>
    </source>
</evidence>
<dbReference type="AlphaFoldDB" id="A0A1E5WMX7"/>
<feature type="region of interest" description="Disordered" evidence="1">
    <location>
        <begin position="1"/>
        <end position="20"/>
    </location>
</feature>
<evidence type="ECO:0000313" key="2">
    <source>
        <dbReference type="EMBL" id="OEL38739.1"/>
    </source>
</evidence>
<keyword evidence="3" id="KW-1185">Reference proteome</keyword>
<reference evidence="2 3" key="1">
    <citation type="submission" date="2016-09" db="EMBL/GenBank/DDBJ databases">
        <title>The draft genome of Dichanthelium oligosanthes: A C3 panicoid grass species.</title>
        <authorList>
            <person name="Studer A.J."/>
            <person name="Schnable J.C."/>
            <person name="Brutnell T.P."/>
        </authorList>
    </citation>
    <scope>NUCLEOTIDE SEQUENCE [LARGE SCALE GENOMIC DNA]</scope>
    <source>
        <strain evidence="3">cv. Kellogg 1175</strain>
        <tissue evidence="2">Leaf</tissue>
    </source>
</reference>
<dbReference type="Proteomes" id="UP000095767">
    <property type="component" value="Unassembled WGS sequence"/>
</dbReference>
<name>A0A1E5WMX7_9POAL</name>
<sequence length="93" mass="9840">MSCSSSRRLAWTSPWSTSPPALSLGAIVSPVHPLSTAADVARVVGLCNPSIVFATADTAGMVPADRTKLAVILLDSSQFESLLHGPWPRILER</sequence>
<accession>A0A1E5WMX7</accession>
<dbReference type="Gene3D" id="3.40.50.980">
    <property type="match status" value="1"/>
</dbReference>
<proteinExistence type="predicted"/>
<dbReference type="STRING" id="888268.A0A1E5WMX7"/>
<dbReference type="EMBL" id="LWDX02000731">
    <property type="protein sequence ID" value="OEL38739.1"/>
    <property type="molecule type" value="Genomic_DNA"/>
</dbReference>
<protein>
    <submittedName>
        <fullName evidence="2">Uncharacterized protein</fullName>
    </submittedName>
</protein>